<comment type="similarity">
    <text evidence="1">Belongs to the glycosyl hydrolase 25 family.</text>
</comment>
<dbReference type="GO" id="GO:0009253">
    <property type="term" value="P:peptidoglycan catabolic process"/>
    <property type="evidence" value="ECO:0007669"/>
    <property type="project" value="InterPro"/>
</dbReference>
<evidence type="ECO:0000313" key="3">
    <source>
        <dbReference type="Proteomes" id="UP000037822"/>
    </source>
</evidence>
<accession>A0A0N0MAV6</accession>
<dbReference type="OrthoDB" id="5298492at2"/>
<dbReference type="CDD" id="cd00599">
    <property type="entry name" value="GH25_muramidase"/>
    <property type="match status" value="1"/>
</dbReference>
<dbReference type="GO" id="GO:0016052">
    <property type="term" value="P:carbohydrate catabolic process"/>
    <property type="evidence" value="ECO:0007669"/>
    <property type="project" value="TreeGrafter"/>
</dbReference>
<dbReference type="Gene3D" id="3.20.20.80">
    <property type="entry name" value="Glycosidases"/>
    <property type="match status" value="1"/>
</dbReference>
<dbReference type="RefSeq" id="WP_054209858.1">
    <property type="nucleotide sequence ID" value="NZ_LGSZ01000046.1"/>
</dbReference>
<dbReference type="Proteomes" id="UP000037822">
    <property type="component" value="Unassembled WGS sequence"/>
</dbReference>
<dbReference type="InterPro" id="IPR002053">
    <property type="entry name" value="Glyco_hydro_25"/>
</dbReference>
<proteinExistence type="inferred from homology"/>
<dbReference type="PANTHER" id="PTHR34135:SF2">
    <property type="entry name" value="LYSOZYME"/>
    <property type="match status" value="1"/>
</dbReference>
<name>A0A0N0MAV6_9HYPH</name>
<dbReference type="Pfam" id="PF01183">
    <property type="entry name" value="Glyco_hydro_25"/>
    <property type="match status" value="1"/>
</dbReference>
<evidence type="ECO:0000256" key="1">
    <source>
        <dbReference type="ARBA" id="ARBA00010646"/>
    </source>
</evidence>
<dbReference type="PATRIC" id="fig|1526658.3.peg.4215"/>
<organism evidence="2 3">
    <name type="scientific">Bosea vaviloviae</name>
    <dbReference type="NCBI Taxonomy" id="1526658"/>
    <lineage>
        <taxon>Bacteria</taxon>
        <taxon>Pseudomonadati</taxon>
        <taxon>Pseudomonadota</taxon>
        <taxon>Alphaproteobacteria</taxon>
        <taxon>Hyphomicrobiales</taxon>
        <taxon>Boseaceae</taxon>
        <taxon>Bosea</taxon>
    </lineage>
</organism>
<dbReference type="SUPFAM" id="SSF51445">
    <property type="entry name" value="(Trans)glycosidases"/>
    <property type="match status" value="1"/>
</dbReference>
<protein>
    <submittedName>
        <fullName evidence="2">Glycoside hydrolase</fullName>
    </submittedName>
</protein>
<sequence>MPVPGANAVIDISHHQHVTVTGAKKIAEAGVIAVIHKASEGRDYRDSTYHERRKLFKSLGFLWGSYHFSSSASPILQVENYLNYAEPEADELVCLDYEPSSSGQNMSYGQMVEFIELVNREIGRWPVIYGGHLLREVLSNVGQSPVSNCPLWYARYSNTPIGIPPQWQRWALWQYSDGNNGQDPKLIPGFGRPDRDTFNGTLDELKKNWPLS</sequence>
<dbReference type="AlphaFoldDB" id="A0A0N0MAV6"/>
<dbReference type="GO" id="GO:0016998">
    <property type="term" value="P:cell wall macromolecule catabolic process"/>
    <property type="evidence" value="ECO:0007669"/>
    <property type="project" value="InterPro"/>
</dbReference>
<evidence type="ECO:0000313" key="2">
    <source>
        <dbReference type="EMBL" id="KPH80125.1"/>
    </source>
</evidence>
<gene>
    <name evidence="2" type="ORF">AE618_14915</name>
</gene>
<reference evidence="2 3" key="1">
    <citation type="submission" date="2015-07" db="EMBL/GenBank/DDBJ databases">
        <title>Whole genome sequencing of Bosea vaviloviae isolated from cave pool.</title>
        <authorList>
            <person name="Tan N.E.H."/>
            <person name="Lee Y.P."/>
            <person name="Gan H.M."/>
            <person name="Barton H."/>
            <person name="Savka M.A."/>
        </authorList>
    </citation>
    <scope>NUCLEOTIDE SEQUENCE [LARGE SCALE GENOMIC DNA]</scope>
    <source>
        <strain evidence="2 3">SD260</strain>
    </source>
</reference>
<comment type="caution">
    <text evidence="2">The sequence shown here is derived from an EMBL/GenBank/DDBJ whole genome shotgun (WGS) entry which is preliminary data.</text>
</comment>
<keyword evidence="3" id="KW-1185">Reference proteome</keyword>
<keyword evidence="2" id="KW-0378">Hydrolase</keyword>
<dbReference type="EMBL" id="LGSZ01000046">
    <property type="protein sequence ID" value="KPH80125.1"/>
    <property type="molecule type" value="Genomic_DNA"/>
</dbReference>
<dbReference type="PROSITE" id="PS51904">
    <property type="entry name" value="GLYCOSYL_HYDROL_F25_2"/>
    <property type="match status" value="1"/>
</dbReference>
<dbReference type="GO" id="GO:0003796">
    <property type="term" value="F:lysozyme activity"/>
    <property type="evidence" value="ECO:0007669"/>
    <property type="project" value="InterPro"/>
</dbReference>
<dbReference type="InterPro" id="IPR017853">
    <property type="entry name" value="GH"/>
</dbReference>
<dbReference type="PANTHER" id="PTHR34135">
    <property type="entry name" value="LYSOZYME"/>
    <property type="match status" value="1"/>
</dbReference>